<dbReference type="SUPFAM" id="SSF56059">
    <property type="entry name" value="Glutathione synthetase ATP-binding domain-like"/>
    <property type="match status" value="1"/>
</dbReference>
<accession>A0A381PYE9</accession>
<reference evidence="1" key="1">
    <citation type="submission" date="2018-05" db="EMBL/GenBank/DDBJ databases">
        <authorList>
            <person name="Lanie J.A."/>
            <person name="Ng W.-L."/>
            <person name="Kazmierczak K.M."/>
            <person name="Andrzejewski T.M."/>
            <person name="Davidsen T.M."/>
            <person name="Wayne K.J."/>
            <person name="Tettelin H."/>
            <person name="Glass J.I."/>
            <person name="Rusch D."/>
            <person name="Podicherti R."/>
            <person name="Tsui H.-C.T."/>
            <person name="Winkler M.E."/>
        </authorList>
    </citation>
    <scope>NUCLEOTIDE SEQUENCE</scope>
</reference>
<organism evidence="1">
    <name type="scientific">marine metagenome</name>
    <dbReference type="NCBI Taxonomy" id="408172"/>
    <lineage>
        <taxon>unclassified sequences</taxon>
        <taxon>metagenomes</taxon>
        <taxon>ecological metagenomes</taxon>
    </lineage>
</organism>
<proteinExistence type="predicted"/>
<sequence length="329" mass="38295">MENRRPAELEGLRRASSSIRQVRLLRNADVVWVRVRPEFTTDPERRRIEQRLRPFRDRIPIINDIAVFNNYDCKDTTFSIWKEHGISCPDFISFDTFQDTYNHSDTVEQILKFLQKYGKILLRTNNETAANGMYLLNSNATGKEIDAIVDGLENRCRMFFPTRSGTRIIAVEFIGSQDEGGYIDLYRAHILLGQIISYYAVTSKQDIFHNVDMKEQCLERFLQLNEDLCDKIQSLNDQILQASIALECNLGAVEFFLLDNKPIFIEFNPMWGGHASMIGFGSTKVQNYLDTHKKALKERIPNIYAWLNYPDYYKALFEQINKSIQPIVH</sequence>
<dbReference type="Gene3D" id="3.30.470.20">
    <property type="entry name" value="ATP-grasp fold, B domain"/>
    <property type="match status" value="1"/>
</dbReference>
<gene>
    <name evidence="1" type="ORF">METZ01_LOCUS24744</name>
</gene>
<evidence type="ECO:0008006" key="2">
    <source>
        <dbReference type="Google" id="ProtNLM"/>
    </source>
</evidence>
<dbReference type="AlphaFoldDB" id="A0A381PYE9"/>
<protein>
    <recommendedName>
        <fullName evidence="2">ATP-grasp domain-containing protein</fullName>
    </recommendedName>
</protein>
<dbReference type="EMBL" id="UINC01001137">
    <property type="protein sequence ID" value="SUZ71890.1"/>
    <property type="molecule type" value="Genomic_DNA"/>
</dbReference>
<name>A0A381PYE9_9ZZZZ</name>
<evidence type="ECO:0000313" key="1">
    <source>
        <dbReference type="EMBL" id="SUZ71890.1"/>
    </source>
</evidence>